<dbReference type="PANTHER" id="PTHR10774:SF178">
    <property type="entry name" value="SYNAPTOTAGMIN-4"/>
    <property type="match status" value="1"/>
</dbReference>
<dbReference type="GO" id="GO:0008289">
    <property type="term" value="F:lipid binding"/>
    <property type="evidence" value="ECO:0007669"/>
    <property type="project" value="InterPro"/>
</dbReference>
<evidence type="ECO:0000313" key="2">
    <source>
        <dbReference type="EMBL" id="KAG6405740.1"/>
    </source>
</evidence>
<sequence>MGLFLGYLLGFAVALGLIVGFAKYQNLRSKKRIDLLNWLNQLIHEIVTPPRVAILESEPNEIVIELDMQWDGNPDIVLDIKTRAGKVKDVWLKLVKDLDIQRDNNKNRGQVHLELIYCPFSTENVWTHLIPNFCREGTQTFDSREAAAANKKDIIVRGVLSVTVVSAESVPATDLMVKSGPFVVLTMKKSEHRNKTRVPFS</sequence>
<gene>
    <name evidence="2" type="ORF">SASPL_133334</name>
</gene>
<reference evidence="2" key="1">
    <citation type="submission" date="2018-01" db="EMBL/GenBank/DDBJ databases">
        <authorList>
            <person name="Mao J.F."/>
        </authorList>
    </citation>
    <scope>NUCLEOTIDE SEQUENCE</scope>
    <source>
        <strain evidence="2">Huo1</strain>
        <tissue evidence="2">Leaf</tissue>
    </source>
</reference>
<dbReference type="Proteomes" id="UP000298416">
    <property type="component" value="Unassembled WGS sequence"/>
</dbReference>
<keyword evidence="1" id="KW-1133">Transmembrane helix</keyword>
<feature type="transmembrane region" description="Helical" evidence="1">
    <location>
        <begin position="6"/>
        <end position="24"/>
    </location>
</feature>
<proteinExistence type="predicted"/>
<dbReference type="GO" id="GO:0005783">
    <property type="term" value="C:endoplasmic reticulum"/>
    <property type="evidence" value="ECO:0007669"/>
    <property type="project" value="TreeGrafter"/>
</dbReference>
<dbReference type="CDD" id="cd00030">
    <property type="entry name" value="C2"/>
    <property type="match status" value="1"/>
</dbReference>
<protein>
    <submittedName>
        <fullName evidence="2">Uncharacterized protein</fullName>
    </submittedName>
</protein>
<name>A0A8X8X4Q2_SALSN</name>
<evidence type="ECO:0000313" key="3">
    <source>
        <dbReference type="Proteomes" id="UP000298416"/>
    </source>
</evidence>
<comment type="caution">
    <text evidence="2">The sequence shown here is derived from an EMBL/GenBank/DDBJ whole genome shotgun (WGS) entry which is preliminary data.</text>
</comment>
<dbReference type="SUPFAM" id="SSF49562">
    <property type="entry name" value="C2 domain (Calcium/lipid-binding domain, CaLB)"/>
    <property type="match status" value="1"/>
</dbReference>
<evidence type="ECO:0000256" key="1">
    <source>
        <dbReference type="SAM" id="Phobius"/>
    </source>
</evidence>
<keyword evidence="3" id="KW-1185">Reference proteome</keyword>
<dbReference type="InterPro" id="IPR035892">
    <property type="entry name" value="C2_domain_sf"/>
</dbReference>
<reference evidence="2" key="2">
    <citation type="submission" date="2020-08" db="EMBL/GenBank/DDBJ databases">
        <title>Plant Genome Project.</title>
        <authorList>
            <person name="Zhang R.-G."/>
        </authorList>
    </citation>
    <scope>NUCLEOTIDE SEQUENCE</scope>
    <source>
        <strain evidence="2">Huo1</strain>
        <tissue evidence="2">Leaf</tissue>
    </source>
</reference>
<accession>A0A8X8X4Q2</accession>
<dbReference type="EMBL" id="PNBA02000012">
    <property type="protein sequence ID" value="KAG6405740.1"/>
    <property type="molecule type" value="Genomic_DNA"/>
</dbReference>
<dbReference type="AlphaFoldDB" id="A0A8X8X4Q2"/>
<dbReference type="Gene3D" id="2.60.40.150">
    <property type="entry name" value="C2 domain"/>
    <property type="match status" value="1"/>
</dbReference>
<dbReference type="PANTHER" id="PTHR10774">
    <property type="entry name" value="EXTENDED SYNAPTOTAGMIN-RELATED"/>
    <property type="match status" value="1"/>
</dbReference>
<organism evidence="2">
    <name type="scientific">Salvia splendens</name>
    <name type="common">Scarlet sage</name>
    <dbReference type="NCBI Taxonomy" id="180675"/>
    <lineage>
        <taxon>Eukaryota</taxon>
        <taxon>Viridiplantae</taxon>
        <taxon>Streptophyta</taxon>
        <taxon>Embryophyta</taxon>
        <taxon>Tracheophyta</taxon>
        <taxon>Spermatophyta</taxon>
        <taxon>Magnoliopsida</taxon>
        <taxon>eudicotyledons</taxon>
        <taxon>Gunneridae</taxon>
        <taxon>Pentapetalae</taxon>
        <taxon>asterids</taxon>
        <taxon>lamiids</taxon>
        <taxon>Lamiales</taxon>
        <taxon>Lamiaceae</taxon>
        <taxon>Nepetoideae</taxon>
        <taxon>Mentheae</taxon>
        <taxon>Salviinae</taxon>
        <taxon>Salvia</taxon>
        <taxon>Salvia subgen. Calosphace</taxon>
        <taxon>core Calosphace</taxon>
    </lineage>
</organism>
<keyword evidence="1" id="KW-0812">Transmembrane</keyword>
<keyword evidence="1" id="KW-0472">Membrane</keyword>
<dbReference type="InterPro" id="IPR045050">
    <property type="entry name" value="Synaptotagmin_plant"/>
</dbReference>